<accession>A0A9Q0GWU3</accession>
<feature type="region of interest" description="Disordered" evidence="1">
    <location>
        <begin position="23"/>
        <end position="45"/>
    </location>
</feature>
<reference evidence="2" key="1">
    <citation type="journal article" date="2023" name="Plant J.">
        <title>The genome of the king protea, Protea cynaroides.</title>
        <authorList>
            <person name="Chang J."/>
            <person name="Duong T.A."/>
            <person name="Schoeman C."/>
            <person name="Ma X."/>
            <person name="Roodt D."/>
            <person name="Barker N."/>
            <person name="Li Z."/>
            <person name="Van de Peer Y."/>
            <person name="Mizrachi E."/>
        </authorList>
    </citation>
    <scope>NUCLEOTIDE SEQUENCE</scope>
    <source>
        <tissue evidence="2">Young leaves</tissue>
    </source>
</reference>
<evidence type="ECO:0000313" key="3">
    <source>
        <dbReference type="Proteomes" id="UP001141806"/>
    </source>
</evidence>
<evidence type="ECO:0000256" key="1">
    <source>
        <dbReference type="SAM" id="MobiDB-lite"/>
    </source>
</evidence>
<protein>
    <submittedName>
        <fullName evidence="2">Uncharacterized protein</fullName>
    </submittedName>
</protein>
<dbReference type="AlphaFoldDB" id="A0A9Q0GWU3"/>
<evidence type="ECO:0000313" key="2">
    <source>
        <dbReference type="EMBL" id="KAJ4953109.1"/>
    </source>
</evidence>
<dbReference type="EMBL" id="JAMYWD010000012">
    <property type="protein sequence ID" value="KAJ4953109.1"/>
    <property type="molecule type" value="Genomic_DNA"/>
</dbReference>
<dbReference type="Proteomes" id="UP001141806">
    <property type="component" value="Unassembled WGS sequence"/>
</dbReference>
<sequence>MPPFAGLNQLFQTHVEIAAHPGVDIDRDGDEESASSKSNSNPTLIPVRRQERISSRRFTSGGLYAASPRLPGKIRLKCQLGSRQSQVTCYVIETDTSYNLLLGRPWIHENLVVPSTLHQCFKYVGEEGKVHKVFAEKRPFRASESHCADAKMYEQEAEAEEDTNPELVIARKPEVRQKKYMVFINDKTIQPKPKSGKYKVNDVPNPLANNKANR</sequence>
<dbReference type="PANTHER" id="PTHR33240:SF15">
    <property type="entry name" value="GAG-PRO-LIKE PROTEIN"/>
    <property type="match status" value="1"/>
</dbReference>
<keyword evidence="3" id="KW-1185">Reference proteome</keyword>
<organism evidence="2 3">
    <name type="scientific">Protea cynaroides</name>
    <dbReference type="NCBI Taxonomy" id="273540"/>
    <lineage>
        <taxon>Eukaryota</taxon>
        <taxon>Viridiplantae</taxon>
        <taxon>Streptophyta</taxon>
        <taxon>Embryophyta</taxon>
        <taxon>Tracheophyta</taxon>
        <taxon>Spermatophyta</taxon>
        <taxon>Magnoliopsida</taxon>
        <taxon>Proteales</taxon>
        <taxon>Proteaceae</taxon>
        <taxon>Protea</taxon>
    </lineage>
</organism>
<gene>
    <name evidence="2" type="ORF">NE237_029941</name>
</gene>
<feature type="region of interest" description="Disordered" evidence="1">
    <location>
        <begin position="188"/>
        <end position="214"/>
    </location>
</feature>
<name>A0A9Q0GWU3_9MAGN</name>
<proteinExistence type="predicted"/>
<dbReference type="PANTHER" id="PTHR33240">
    <property type="entry name" value="OS08G0508500 PROTEIN"/>
    <property type="match status" value="1"/>
</dbReference>
<comment type="caution">
    <text evidence="2">The sequence shown here is derived from an EMBL/GenBank/DDBJ whole genome shotgun (WGS) entry which is preliminary data.</text>
</comment>
<dbReference type="OrthoDB" id="1937476at2759"/>